<reference evidence="8" key="1">
    <citation type="journal article" date="2021" name="PeerJ">
        <title>Extensive microbial diversity within the chicken gut microbiome revealed by metagenomics and culture.</title>
        <authorList>
            <person name="Gilroy R."/>
            <person name="Ravi A."/>
            <person name="Getino M."/>
            <person name="Pursley I."/>
            <person name="Horton D.L."/>
            <person name="Alikhan N.F."/>
            <person name="Baker D."/>
            <person name="Gharbi K."/>
            <person name="Hall N."/>
            <person name="Watson M."/>
            <person name="Adriaenssens E.M."/>
            <person name="Foster-Nyarko E."/>
            <person name="Jarju S."/>
            <person name="Secka A."/>
            <person name="Antonio M."/>
            <person name="Oren A."/>
            <person name="Chaudhuri R.R."/>
            <person name="La Ragione R."/>
            <person name="Hildebrand F."/>
            <person name="Pallen M.J."/>
        </authorList>
    </citation>
    <scope>NUCLEOTIDE SEQUENCE</scope>
    <source>
        <strain evidence="8">ChiSxjej1B13-11762</strain>
    </source>
</reference>
<dbReference type="Gene3D" id="3.90.1750.20">
    <property type="entry name" value="Putative Large Serine Recombinase, Chain B, Domain 2"/>
    <property type="match status" value="1"/>
</dbReference>
<feature type="domain" description="Resolvase/invertase-type recombinase catalytic" evidence="6">
    <location>
        <begin position="7"/>
        <end position="157"/>
    </location>
</feature>
<keyword evidence="1" id="KW-0229">DNA integration</keyword>
<sequence>MEERPPRCAIYIRVSTAEQMIHGKSLESQKNYLAYYANTHRMEVVGIYADEGKTARRELKKRKAIHALLEEVRAGRVDVILFWRLDRWFRSLSDFYKVQDILDEYGVRWISASEPGLNMETREGRLQLNVVLSIGQNEVDTTSERIRFVNEASVRQGKAIFGQANMPRGYKPGIVDGKKCMIKDPEMEEMVNAFFDHYEKHQSKQETLRYIQKNYDPSFTYSSLRTMLSSEFYKGTYRGIPYCPAYLTEERWNRLQRLSQQNVRHAPSGRVYYFSGLIRCPLCGHVMSGTGSRSVICRKTGEKRDYCYYRCSRAFTDHICENTRRPSQLSIEARLLEHLEEEFRGCKIHVTRIRKQKPKPVPVRTAEQIDRELSRLGLLFQKGRITWDYYDREYRSLREERERSDTKAPQTEEERSDYSDLAVLLEGDLQTIYHLLTPQNKQAFWRNILRQIRLDPDCAFDSAEFL</sequence>
<evidence type="ECO:0000313" key="8">
    <source>
        <dbReference type="EMBL" id="HIW83681.1"/>
    </source>
</evidence>
<dbReference type="GO" id="GO:0015074">
    <property type="term" value="P:DNA integration"/>
    <property type="evidence" value="ECO:0007669"/>
    <property type="project" value="UniProtKB-KW"/>
</dbReference>
<name>A0A9D1RBU0_9FIRM</name>
<dbReference type="Pfam" id="PF00239">
    <property type="entry name" value="Resolvase"/>
    <property type="match status" value="1"/>
</dbReference>
<dbReference type="EMBL" id="DXGF01000094">
    <property type="protein sequence ID" value="HIW83681.1"/>
    <property type="molecule type" value="Genomic_DNA"/>
</dbReference>
<dbReference type="Proteomes" id="UP000824263">
    <property type="component" value="Unassembled WGS sequence"/>
</dbReference>
<dbReference type="PANTHER" id="PTHR30461">
    <property type="entry name" value="DNA-INVERTASE FROM LAMBDOID PROPHAGE"/>
    <property type="match status" value="1"/>
</dbReference>
<dbReference type="Gene3D" id="3.40.50.1390">
    <property type="entry name" value="Resolvase, N-terminal catalytic domain"/>
    <property type="match status" value="1"/>
</dbReference>
<dbReference type="InterPro" id="IPR025827">
    <property type="entry name" value="Zn_ribbon_recom_dom"/>
</dbReference>
<dbReference type="AlphaFoldDB" id="A0A9D1RBU0"/>
<dbReference type="SUPFAM" id="SSF53041">
    <property type="entry name" value="Resolvase-like"/>
    <property type="match status" value="1"/>
</dbReference>
<evidence type="ECO:0000259" key="7">
    <source>
        <dbReference type="PROSITE" id="PS51737"/>
    </source>
</evidence>
<dbReference type="GO" id="GO:0003677">
    <property type="term" value="F:DNA binding"/>
    <property type="evidence" value="ECO:0007669"/>
    <property type="project" value="UniProtKB-KW"/>
</dbReference>
<feature type="domain" description="Recombinase" evidence="7">
    <location>
        <begin position="167"/>
        <end position="265"/>
    </location>
</feature>
<dbReference type="InterPro" id="IPR011109">
    <property type="entry name" value="DNA_bind_recombinase_dom"/>
</dbReference>
<feature type="active site" description="O-(5'-phospho-DNA)-serine intermediate" evidence="4 5">
    <location>
        <position position="15"/>
    </location>
</feature>
<dbReference type="Pfam" id="PF13408">
    <property type="entry name" value="Zn_ribbon_recom"/>
    <property type="match status" value="1"/>
</dbReference>
<proteinExistence type="predicted"/>
<dbReference type="PROSITE" id="PS00397">
    <property type="entry name" value="RECOMBINASES_1"/>
    <property type="match status" value="1"/>
</dbReference>
<dbReference type="InterPro" id="IPR050639">
    <property type="entry name" value="SSR_resolvase"/>
</dbReference>
<organism evidence="8 9">
    <name type="scientific">Candidatus Dorea gallistercoris</name>
    <dbReference type="NCBI Taxonomy" id="2838542"/>
    <lineage>
        <taxon>Bacteria</taxon>
        <taxon>Bacillati</taxon>
        <taxon>Bacillota</taxon>
        <taxon>Clostridia</taxon>
        <taxon>Lachnospirales</taxon>
        <taxon>Lachnospiraceae</taxon>
        <taxon>Dorea</taxon>
    </lineage>
</organism>
<comment type="caution">
    <text evidence="8">The sequence shown here is derived from an EMBL/GenBank/DDBJ whole genome shotgun (WGS) entry which is preliminary data.</text>
</comment>
<evidence type="ECO:0000256" key="4">
    <source>
        <dbReference type="PIRSR" id="PIRSR606118-50"/>
    </source>
</evidence>
<evidence type="ECO:0000256" key="2">
    <source>
        <dbReference type="ARBA" id="ARBA00023125"/>
    </source>
</evidence>
<dbReference type="CDD" id="cd00338">
    <property type="entry name" value="Ser_Recombinase"/>
    <property type="match status" value="1"/>
</dbReference>
<dbReference type="SMART" id="SM00857">
    <property type="entry name" value="Resolvase"/>
    <property type="match status" value="1"/>
</dbReference>
<accession>A0A9D1RBU0</accession>
<gene>
    <name evidence="8" type="ORF">H9873_05090</name>
</gene>
<evidence type="ECO:0000256" key="5">
    <source>
        <dbReference type="PROSITE-ProRule" id="PRU10137"/>
    </source>
</evidence>
<evidence type="ECO:0000256" key="3">
    <source>
        <dbReference type="ARBA" id="ARBA00023172"/>
    </source>
</evidence>
<dbReference type="InterPro" id="IPR006118">
    <property type="entry name" value="Recombinase_CS"/>
</dbReference>
<dbReference type="PROSITE" id="PS51736">
    <property type="entry name" value="RECOMBINASES_3"/>
    <property type="match status" value="1"/>
</dbReference>
<evidence type="ECO:0000259" key="6">
    <source>
        <dbReference type="PROSITE" id="PS51736"/>
    </source>
</evidence>
<dbReference type="GO" id="GO:0000150">
    <property type="term" value="F:DNA strand exchange activity"/>
    <property type="evidence" value="ECO:0007669"/>
    <property type="project" value="InterPro"/>
</dbReference>
<evidence type="ECO:0000313" key="9">
    <source>
        <dbReference type="Proteomes" id="UP000824263"/>
    </source>
</evidence>
<keyword evidence="2" id="KW-0238">DNA-binding</keyword>
<dbReference type="PANTHER" id="PTHR30461:SF23">
    <property type="entry name" value="DNA RECOMBINASE-RELATED"/>
    <property type="match status" value="1"/>
</dbReference>
<evidence type="ECO:0000256" key="1">
    <source>
        <dbReference type="ARBA" id="ARBA00022908"/>
    </source>
</evidence>
<dbReference type="InterPro" id="IPR006119">
    <property type="entry name" value="Resolv_N"/>
</dbReference>
<reference evidence="8" key="2">
    <citation type="submission" date="2021-04" db="EMBL/GenBank/DDBJ databases">
        <authorList>
            <person name="Gilroy R."/>
        </authorList>
    </citation>
    <scope>NUCLEOTIDE SEQUENCE</scope>
    <source>
        <strain evidence="8">ChiSxjej1B13-11762</strain>
    </source>
</reference>
<keyword evidence="3" id="KW-0233">DNA recombination</keyword>
<dbReference type="InterPro" id="IPR038109">
    <property type="entry name" value="DNA_bind_recomb_sf"/>
</dbReference>
<dbReference type="PROSITE" id="PS51737">
    <property type="entry name" value="RECOMBINASE_DNA_BIND"/>
    <property type="match status" value="1"/>
</dbReference>
<protein>
    <submittedName>
        <fullName evidence="8">Recombinase family protein</fullName>
    </submittedName>
</protein>
<dbReference type="InterPro" id="IPR036162">
    <property type="entry name" value="Resolvase-like_N_sf"/>
</dbReference>